<dbReference type="InterPro" id="IPR056120">
    <property type="entry name" value="DUF7703"/>
</dbReference>
<dbReference type="Proteomes" id="UP000811619">
    <property type="component" value="Unassembled WGS sequence"/>
</dbReference>
<keyword evidence="1" id="KW-0812">Transmembrane</keyword>
<sequence length="299" mass="34155">MGYSGNPSIGVTDGADEHNLTIVSFVALAIYNAVELNFVVFSTFTRFQGLYFWSFLAAANGIIPHSLGFFLKNVVRSDRFGLYITLVAVGWVPMVTGQALVLYSRLHLIFWNDTWLRIILAIIITNVFILHIPIIVLMYGANSSSSPDNPWIQIYVAYEKVQVTLFFLQELLISAVYIRSCFSFFDTRNSLYGDAVPRMRRHLILVNLLIILLDVPILFFEYWDYYDIQTAYKAFVYSVKLKMEFRILNRLVKMTSERQVSLNPFHMNTSPNVDNTSPAKNALLTENASSASSRQRRGP</sequence>
<keyword evidence="1" id="KW-0472">Membrane</keyword>
<dbReference type="EMBL" id="SRPY01000228">
    <property type="protein sequence ID" value="KAG5926882.1"/>
    <property type="molecule type" value="Genomic_DNA"/>
</dbReference>
<name>A0A8K0J803_9HYPO</name>
<feature type="transmembrane region" description="Helical" evidence="1">
    <location>
        <begin position="83"/>
        <end position="103"/>
    </location>
</feature>
<gene>
    <name evidence="3" type="ORF">E4U42_002849</name>
</gene>
<dbReference type="Pfam" id="PF24802">
    <property type="entry name" value="DUF7703"/>
    <property type="match status" value="1"/>
</dbReference>
<dbReference type="PANTHER" id="PTHR37013:SF6">
    <property type="entry name" value="INTEGRAL MEMBRANE PROTEIN"/>
    <property type="match status" value="1"/>
</dbReference>
<dbReference type="AlphaFoldDB" id="A0A8K0J803"/>
<evidence type="ECO:0000259" key="2">
    <source>
        <dbReference type="Pfam" id="PF24802"/>
    </source>
</evidence>
<feature type="transmembrane region" description="Helical" evidence="1">
    <location>
        <begin position="161"/>
        <end position="182"/>
    </location>
</feature>
<feature type="transmembrane region" description="Helical" evidence="1">
    <location>
        <begin position="115"/>
        <end position="141"/>
    </location>
</feature>
<proteinExistence type="predicted"/>
<evidence type="ECO:0000313" key="3">
    <source>
        <dbReference type="EMBL" id="KAG5926882.1"/>
    </source>
</evidence>
<feature type="transmembrane region" description="Helical" evidence="1">
    <location>
        <begin position="203"/>
        <end position="223"/>
    </location>
</feature>
<protein>
    <recommendedName>
        <fullName evidence="2">DUF7703 domain-containing protein</fullName>
    </recommendedName>
</protein>
<feature type="transmembrane region" description="Helical" evidence="1">
    <location>
        <begin position="50"/>
        <end position="71"/>
    </location>
</feature>
<evidence type="ECO:0000256" key="1">
    <source>
        <dbReference type="SAM" id="Phobius"/>
    </source>
</evidence>
<accession>A0A8K0J803</accession>
<dbReference type="OrthoDB" id="405906at2759"/>
<keyword evidence="1" id="KW-1133">Transmembrane helix</keyword>
<keyword evidence="4" id="KW-1185">Reference proteome</keyword>
<organism evidence="3 4">
    <name type="scientific">Claviceps africana</name>
    <dbReference type="NCBI Taxonomy" id="83212"/>
    <lineage>
        <taxon>Eukaryota</taxon>
        <taxon>Fungi</taxon>
        <taxon>Dikarya</taxon>
        <taxon>Ascomycota</taxon>
        <taxon>Pezizomycotina</taxon>
        <taxon>Sordariomycetes</taxon>
        <taxon>Hypocreomycetidae</taxon>
        <taxon>Hypocreales</taxon>
        <taxon>Clavicipitaceae</taxon>
        <taxon>Claviceps</taxon>
    </lineage>
</organism>
<feature type="transmembrane region" description="Helical" evidence="1">
    <location>
        <begin position="20"/>
        <end position="38"/>
    </location>
</feature>
<reference evidence="3" key="1">
    <citation type="journal article" date="2020" name="bioRxiv">
        <title>Whole genome comparisons of ergot fungi reveals the divergence and evolution of species within the genus Claviceps are the result of varying mechanisms driving genome evolution and host range expansion.</title>
        <authorList>
            <person name="Wyka S.A."/>
            <person name="Mondo S.J."/>
            <person name="Liu M."/>
            <person name="Dettman J."/>
            <person name="Nalam V."/>
            <person name="Broders K.D."/>
        </authorList>
    </citation>
    <scope>NUCLEOTIDE SEQUENCE</scope>
    <source>
        <strain evidence="3">CCC 489</strain>
    </source>
</reference>
<comment type="caution">
    <text evidence="3">The sequence shown here is derived from an EMBL/GenBank/DDBJ whole genome shotgun (WGS) entry which is preliminary data.</text>
</comment>
<feature type="domain" description="DUF7703" evidence="2">
    <location>
        <begin position="19"/>
        <end position="255"/>
    </location>
</feature>
<evidence type="ECO:0000313" key="4">
    <source>
        <dbReference type="Proteomes" id="UP000811619"/>
    </source>
</evidence>
<dbReference type="PANTHER" id="PTHR37013">
    <property type="entry name" value="INTEGRAL MEMBRANE PROTEIN (AFU_ORTHOLOGUE AFUA_1G05950)-RELATED"/>
    <property type="match status" value="1"/>
</dbReference>